<dbReference type="SUPFAM" id="SSF103473">
    <property type="entry name" value="MFS general substrate transporter"/>
    <property type="match status" value="1"/>
</dbReference>
<evidence type="ECO:0000256" key="6">
    <source>
        <dbReference type="SAM" id="Phobius"/>
    </source>
</evidence>
<feature type="compositionally biased region" description="Low complexity" evidence="5">
    <location>
        <begin position="518"/>
        <end position="537"/>
    </location>
</feature>
<dbReference type="InterPro" id="IPR020846">
    <property type="entry name" value="MFS_dom"/>
</dbReference>
<proteinExistence type="predicted"/>
<name>A0A553N7D0_TIGCA</name>
<dbReference type="AlphaFoldDB" id="A0A553N7D0"/>
<feature type="transmembrane region" description="Helical" evidence="6">
    <location>
        <begin position="56"/>
        <end position="77"/>
    </location>
</feature>
<dbReference type="Proteomes" id="UP000318571">
    <property type="component" value="Chromosome 8"/>
</dbReference>
<feature type="transmembrane region" description="Helical" evidence="6">
    <location>
        <begin position="141"/>
        <end position="161"/>
    </location>
</feature>
<dbReference type="InterPro" id="IPR005829">
    <property type="entry name" value="Sugar_transporter_CS"/>
</dbReference>
<evidence type="ECO:0000256" key="3">
    <source>
        <dbReference type="ARBA" id="ARBA00022989"/>
    </source>
</evidence>
<dbReference type="InterPro" id="IPR003663">
    <property type="entry name" value="Sugar/inositol_transpt"/>
</dbReference>
<feature type="transmembrane region" description="Helical" evidence="6">
    <location>
        <begin position="29"/>
        <end position="49"/>
    </location>
</feature>
<dbReference type="PANTHER" id="PTHR48021:SF1">
    <property type="entry name" value="GH07001P-RELATED"/>
    <property type="match status" value="1"/>
</dbReference>
<dbReference type="GO" id="GO:0022857">
    <property type="term" value="F:transmembrane transporter activity"/>
    <property type="evidence" value="ECO:0007669"/>
    <property type="project" value="InterPro"/>
</dbReference>
<evidence type="ECO:0000313" key="9">
    <source>
        <dbReference type="Proteomes" id="UP000318571"/>
    </source>
</evidence>
<feature type="transmembrane region" description="Helical" evidence="6">
    <location>
        <begin position="116"/>
        <end position="135"/>
    </location>
</feature>
<dbReference type="Gene3D" id="1.20.1250.20">
    <property type="entry name" value="MFS general substrate transporter like domains"/>
    <property type="match status" value="2"/>
</dbReference>
<evidence type="ECO:0000259" key="7">
    <source>
        <dbReference type="PROSITE" id="PS50850"/>
    </source>
</evidence>
<accession>A0A553N7D0</accession>
<feature type="transmembrane region" description="Helical" evidence="6">
    <location>
        <begin position="240"/>
        <end position="262"/>
    </location>
</feature>
<comment type="subcellular location">
    <subcellularLocation>
        <location evidence="1">Membrane</location>
        <topology evidence="1">Multi-pass membrane protein</topology>
    </subcellularLocation>
</comment>
<dbReference type="PROSITE" id="PS50850">
    <property type="entry name" value="MFS"/>
    <property type="match status" value="1"/>
</dbReference>
<feature type="domain" description="Major facilitator superfamily (MFS) profile" evidence="7">
    <location>
        <begin position="1"/>
        <end position="477"/>
    </location>
</feature>
<feature type="transmembrane region" description="Helical" evidence="6">
    <location>
        <begin position="389"/>
        <end position="411"/>
    </location>
</feature>
<reference evidence="8 9" key="1">
    <citation type="journal article" date="2018" name="Nat. Ecol. Evol.">
        <title>Genomic signatures of mitonuclear coevolution across populations of Tigriopus californicus.</title>
        <authorList>
            <person name="Barreto F.S."/>
            <person name="Watson E.T."/>
            <person name="Lima T.G."/>
            <person name="Willett C.S."/>
            <person name="Edmands S."/>
            <person name="Li W."/>
            <person name="Burton R.S."/>
        </authorList>
    </citation>
    <scope>NUCLEOTIDE SEQUENCE [LARGE SCALE GENOMIC DNA]</scope>
    <source>
        <strain evidence="8 9">San Diego</strain>
    </source>
</reference>
<evidence type="ECO:0000256" key="2">
    <source>
        <dbReference type="ARBA" id="ARBA00022692"/>
    </source>
</evidence>
<gene>
    <name evidence="8" type="ORF">TCAL_08417</name>
</gene>
<feature type="transmembrane region" description="Helical" evidence="6">
    <location>
        <begin position="455"/>
        <end position="473"/>
    </location>
</feature>
<dbReference type="Pfam" id="PF00083">
    <property type="entry name" value="Sugar_tr"/>
    <property type="match status" value="2"/>
</dbReference>
<keyword evidence="9" id="KW-1185">Reference proteome</keyword>
<keyword evidence="2 6" id="KW-0812">Transmembrane</keyword>
<dbReference type="PROSITE" id="PS00217">
    <property type="entry name" value="SUGAR_TRANSPORT_2"/>
    <property type="match status" value="1"/>
</dbReference>
<dbReference type="OMA" id="GMGICMA"/>
<dbReference type="PROSITE" id="PS00216">
    <property type="entry name" value="SUGAR_TRANSPORT_1"/>
    <property type="match status" value="1"/>
</dbReference>
<dbReference type="InterPro" id="IPR036259">
    <property type="entry name" value="MFS_trans_sf"/>
</dbReference>
<dbReference type="InterPro" id="IPR050549">
    <property type="entry name" value="MFS_Trehalose_Transporter"/>
</dbReference>
<feature type="transmembrane region" description="Helical" evidence="6">
    <location>
        <begin position="309"/>
        <end position="330"/>
    </location>
</feature>
<keyword evidence="4 6" id="KW-0472">Membrane</keyword>
<dbReference type="GO" id="GO:0016020">
    <property type="term" value="C:membrane"/>
    <property type="evidence" value="ECO:0007669"/>
    <property type="project" value="UniProtKB-SubCell"/>
</dbReference>
<evidence type="ECO:0000313" key="8">
    <source>
        <dbReference type="EMBL" id="TRY61341.1"/>
    </source>
</evidence>
<feature type="region of interest" description="Disordered" evidence="5">
    <location>
        <begin position="518"/>
        <end position="545"/>
    </location>
</feature>
<protein>
    <recommendedName>
        <fullName evidence="7">Major facilitator superfamily (MFS) profile domain-containing protein</fullName>
    </recommendedName>
</protein>
<feature type="transmembrane region" description="Helical" evidence="6">
    <location>
        <begin position="282"/>
        <end position="300"/>
    </location>
</feature>
<dbReference type="EMBL" id="VCGU01000459">
    <property type="protein sequence ID" value="TRY61341.1"/>
    <property type="molecule type" value="Genomic_DNA"/>
</dbReference>
<dbReference type="InterPro" id="IPR005828">
    <property type="entry name" value="MFS_sugar_transport-like"/>
</dbReference>
<evidence type="ECO:0000256" key="5">
    <source>
        <dbReference type="SAM" id="MobiDB-lite"/>
    </source>
</evidence>
<evidence type="ECO:0000256" key="4">
    <source>
        <dbReference type="ARBA" id="ARBA00023136"/>
    </source>
</evidence>
<feature type="transmembrane region" description="Helical" evidence="6">
    <location>
        <begin position="83"/>
        <end position="104"/>
    </location>
</feature>
<dbReference type="PRINTS" id="PR00171">
    <property type="entry name" value="SUGRTRNSPORT"/>
</dbReference>
<dbReference type="STRING" id="6832.A0A553N7D0"/>
<sequence>MAYTSSAIPSMLAPNNSLTIEIGTQETTWMSSLLALGALFGSLSAVYLMDAIGRKASLLAFSVMSLFIGWTLLMASSQTWQLYAGRFLLGLGAGLEITISPVYIHEICRPVLRDICGSFPQVFISLGILLCYIMGRSLEWNWLALASCVFLCPFTFGLYFIPESPPWLVYNDEEDLAFKSMVLIRGEEYDATVEIRKIKEKLAFHRNDLHAILHETDADNLDHEGGKPKFQCWELLHSSVFYPFIVILVLMFLLQFSGQGAITFYTAMIFKEAECVLSPKDCAFIIGITYFLSSILGLVLKKHCGRRRLLLISEFGMAVAQLSMGLYFYLLKADETVLDPNVSSTLDEVDEQGEDATVLLEDPSHPQALSGKTNWAALTKLEYVRLLPIPILVLFTLAYNIGMGSLTWVVATEILPLRSRRWTQTISNVTSNFWWFVVTKTFHDMYYNVAPFVPFFLYGSVCVFGFIFIFIFLPETHGKTAEETAKAFHGLRPMLKRLKCPNLCPCLPLRKLKAQGNATTASTTTTPHNQPPQTQQQIELTNSIS</sequence>
<keyword evidence="3 6" id="KW-1133">Transmembrane helix</keyword>
<dbReference type="PANTHER" id="PTHR48021">
    <property type="match status" value="1"/>
</dbReference>
<organism evidence="8 9">
    <name type="scientific">Tigriopus californicus</name>
    <name type="common">Marine copepod</name>
    <dbReference type="NCBI Taxonomy" id="6832"/>
    <lineage>
        <taxon>Eukaryota</taxon>
        <taxon>Metazoa</taxon>
        <taxon>Ecdysozoa</taxon>
        <taxon>Arthropoda</taxon>
        <taxon>Crustacea</taxon>
        <taxon>Multicrustacea</taxon>
        <taxon>Hexanauplia</taxon>
        <taxon>Copepoda</taxon>
        <taxon>Harpacticoida</taxon>
        <taxon>Harpacticidae</taxon>
        <taxon>Tigriopus</taxon>
    </lineage>
</organism>
<evidence type="ECO:0000256" key="1">
    <source>
        <dbReference type="ARBA" id="ARBA00004141"/>
    </source>
</evidence>
<comment type="caution">
    <text evidence="8">The sequence shown here is derived from an EMBL/GenBank/DDBJ whole genome shotgun (WGS) entry which is preliminary data.</text>
</comment>